<sequence>MAIELQSTLIHLGKAGGGTVLDRTEKLGYTFGGGSSNSKRQPKQYHGSPPPNHISKYKRLQNLILTLRDPIDRYKSNYYWIQQLTCRNNDDVEYNDTRDPNCKYGMYGRPFECCKVNTALTTKFWNRYNNSASILAESFCSSSSSATTDSDINIQIQMQKQKQARIDLQKLKHIKFSIHNWLFEFDRKKLVSNNNINNNINNTDWMDEKLFGVVVEKGYDFIEQIDGAIEWILSKTKYKKYTSSSTTSINNTNNSTGTINIMAEEMAYHDIVNAKKRLEQQPQPQPQQHSLQHSSIISNSTLLLFPWLSRSDEPITVLGTCCLMKYYYYEDYKLLTDPIFINKVCKGRTKELCRHSIQSINHRRKQILQHITNGGLCIDYYHKNSEIENSEIEIDASTDTNTNTNTLSNNNNNNGTMKLLLSSKTVMTTVPLPSLFLSSILFGLFLILVIIGRKKIFKCYIIHDTRSYFT</sequence>
<feature type="transmembrane region" description="Helical" evidence="2">
    <location>
        <begin position="432"/>
        <end position="451"/>
    </location>
</feature>
<evidence type="ECO:0000313" key="4">
    <source>
        <dbReference type="Proteomes" id="UP000095751"/>
    </source>
</evidence>
<evidence type="ECO:0000313" key="3">
    <source>
        <dbReference type="EMBL" id="OEU19528.1"/>
    </source>
</evidence>
<dbReference type="Proteomes" id="UP000095751">
    <property type="component" value="Unassembled WGS sequence"/>
</dbReference>
<gene>
    <name evidence="3" type="ORF">FRACYDRAFT_235586</name>
</gene>
<dbReference type="InParanoid" id="A0A1E7FMX7"/>
<keyword evidence="4" id="KW-1185">Reference proteome</keyword>
<dbReference type="EMBL" id="KV784355">
    <property type="protein sequence ID" value="OEU19528.1"/>
    <property type="molecule type" value="Genomic_DNA"/>
</dbReference>
<proteinExistence type="predicted"/>
<dbReference type="KEGG" id="fcy:FRACYDRAFT_235586"/>
<evidence type="ECO:0000256" key="1">
    <source>
        <dbReference type="SAM" id="MobiDB-lite"/>
    </source>
</evidence>
<keyword evidence="2" id="KW-1133">Transmembrane helix</keyword>
<evidence type="ECO:0008006" key="5">
    <source>
        <dbReference type="Google" id="ProtNLM"/>
    </source>
</evidence>
<accession>A0A1E7FMX7</accession>
<keyword evidence="2" id="KW-0472">Membrane</keyword>
<evidence type="ECO:0000256" key="2">
    <source>
        <dbReference type="SAM" id="Phobius"/>
    </source>
</evidence>
<organism evidence="3 4">
    <name type="scientific">Fragilariopsis cylindrus CCMP1102</name>
    <dbReference type="NCBI Taxonomy" id="635003"/>
    <lineage>
        <taxon>Eukaryota</taxon>
        <taxon>Sar</taxon>
        <taxon>Stramenopiles</taxon>
        <taxon>Ochrophyta</taxon>
        <taxon>Bacillariophyta</taxon>
        <taxon>Bacillariophyceae</taxon>
        <taxon>Bacillariophycidae</taxon>
        <taxon>Bacillariales</taxon>
        <taxon>Bacillariaceae</taxon>
        <taxon>Fragilariopsis</taxon>
    </lineage>
</organism>
<dbReference type="AlphaFoldDB" id="A0A1E7FMX7"/>
<keyword evidence="2" id="KW-0812">Transmembrane</keyword>
<protein>
    <recommendedName>
        <fullName evidence="5">Sulfotransferase domain-containing protein</fullName>
    </recommendedName>
</protein>
<dbReference type="OrthoDB" id="56051at2759"/>
<name>A0A1E7FMX7_9STRA</name>
<feature type="region of interest" description="Disordered" evidence="1">
    <location>
        <begin position="31"/>
        <end position="52"/>
    </location>
</feature>
<reference evidence="3 4" key="1">
    <citation type="submission" date="2016-09" db="EMBL/GenBank/DDBJ databases">
        <title>Extensive genetic diversity and differential bi-allelic expression allows diatom success in the polar Southern Ocean.</title>
        <authorList>
            <consortium name="DOE Joint Genome Institute"/>
            <person name="Mock T."/>
            <person name="Otillar R.P."/>
            <person name="Strauss J."/>
            <person name="Dupont C."/>
            <person name="Frickenhaus S."/>
            <person name="Maumus F."/>
            <person name="Mcmullan M."/>
            <person name="Sanges R."/>
            <person name="Schmutz J."/>
            <person name="Toseland A."/>
            <person name="Valas R."/>
            <person name="Veluchamy A."/>
            <person name="Ward B.J."/>
            <person name="Allen A."/>
            <person name="Barry K."/>
            <person name="Falciatore A."/>
            <person name="Ferrante M."/>
            <person name="Fortunato A.E."/>
            <person name="Gloeckner G."/>
            <person name="Gruber A."/>
            <person name="Hipkin R."/>
            <person name="Janech M."/>
            <person name="Kroth P."/>
            <person name="Leese F."/>
            <person name="Lindquist E."/>
            <person name="Lyon B.R."/>
            <person name="Martin J."/>
            <person name="Mayer C."/>
            <person name="Parker M."/>
            <person name="Quesneville H."/>
            <person name="Raymond J."/>
            <person name="Uhlig C."/>
            <person name="Valentin K.U."/>
            <person name="Worden A.Z."/>
            <person name="Armbrust E.V."/>
            <person name="Bowler C."/>
            <person name="Green B."/>
            <person name="Moulton V."/>
            <person name="Van Oosterhout C."/>
            <person name="Grigoriev I."/>
        </authorList>
    </citation>
    <scope>NUCLEOTIDE SEQUENCE [LARGE SCALE GENOMIC DNA]</scope>
    <source>
        <strain evidence="3 4">CCMP1102</strain>
    </source>
</reference>